<evidence type="ECO:0000256" key="1">
    <source>
        <dbReference type="SAM" id="MobiDB-lite"/>
    </source>
</evidence>
<dbReference type="EMBL" id="CP012333">
    <property type="protein sequence ID" value="AKU95278.1"/>
    <property type="molecule type" value="Genomic_DNA"/>
</dbReference>
<proteinExistence type="predicted"/>
<gene>
    <name evidence="2" type="ORF">AKJ09_01942</name>
</gene>
<evidence type="ECO:0000313" key="2">
    <source>
        <dbReference type="EMBL" id="AKU95278.1"/>
    </source>
</evidence>
<evidence type="ECO:0000313" key="3">
    <source>
        <dbReference type="Proteomes" id="UP000064967"/>
    </source>
</evidence>
<dbReference type="AlphaFoldDB" id="A0A0K1PP32"/>
<reference evidence="2 3" key="1">
    <citation type="submission" date="2015-08" db="EMBL/GenBank/DDBJ databases">
        <authorList>
            <person name="Babu N.S."/>
            <person name="Beckwith C.J."/>
            <person name="Beseler K.G."/>
            <person name="Brison A."/>
            <person name="Carone J.V."/>
            <person name="Caskin T.P."/>
            <person name="Diamond M."/>
            <person name="Durham M.E."/>
            <person name="Foxe J.M."/>
            <person name="Go M."/>
            <person name="Henderson B.A."/>
            <person name="Jones I.B."/>
            <person name="McGettigan J.A."/>
            <person name="Micheletti S.J."/>
            <person name="Nasrallah M.E."/>
            <person name="Ortiz D."/>
            <person name="Piller C.R."/>
            <person name="Privatt S.R."/>
            <person name="Schneider S.L."/>
            <person name="Sharp S."/>
            <person name="Smith T.C."/>
            <person name="Stanton J.D."/>
            <person name="Ullery H.E."/>
            <person name="Wilson R.J."/>
            <person name="Serrano M.G."/>
            <person name="Buck G."/>
            <person name="Lee V."/>
            <person name="Wang Y."/>
            <person name="Carvalho R."/>
            <person name="Voegtly L."/>
            <person name="Shi R."/>
            <person name="Duckworth R."/>
            <person name="Johnson A."/>
            <person name="Loviza R."/>
            <person name="Walstead R."/>
            <person name="Shah Z."/>
            <person name="Kiflezghi M."/>
            <person name="Wade K."/>
            <person name="Ball S.L."/>
            <person name="Bradley K.W."/>
            <person name="Asai D.J."/>
            <person name="Bowman C.A."/>
            <person name="Russell D.A."/>
            <person name="Pope W.H."/>
            <person name="Jacobs-Sera D."/>
            <person name="Hendrix R.W."/>
            <person name="Hatfull G.F."/>
        </authorList>
    </citation>
    <scope>NUCLEOTIDE SEQUENCE [LARGE SCALE GENOMIC DNA]</scope>
    <source>
        <strain evidence="2 3">DSM 27648</strain>
    </source>
</reference>
<feature type="region of interest" description="Disordered" evidence="1">
    <location>
        <begin position="1"/>
        <end position="50"/>
    </location>
</feature>
<accession>A0A0K1PP32</accession>
<dbReference type="KEGG" id="llu:AKJ09_01942"/>
<sequence length="50" mass="5659">MTGFTRQNLCEPHARHGEGQFMAKSVRRSAHSGSAIRVLRAPRDLDEQPR</sequence>
<keyword evidence="3" id="KW-1185">Reference proteome</keyword>
<protein>
    <submittedName>
        <fullName evidence="2">Uncharacterized protein</fullName>
    </submittedName>
</protein>
<organism evidence="2 3">
    <name type="scientific">Labilithrix luteola</name>
    <dbReference type="NCBI Taxonomy" id="1391654"/>
    <lineage>
        <taxon>Bacteria</taxon>
        <taxon>Pseudomonadati</taxon>
        <taxon>Myxococcota</taxon>
        <taxon>Polyangia</taxon>
        <taxon>Polyangiales</taxon>
        <taxon>Labilitrichaceae</taxon>
        <taxon>Labilithrix</taxon>
    </lineage>
</organism>
<dbReference type="Proteomes" id="UP000064967">
    <property type="component" value="Chromosome"/>
</dbReference>
<feature type="compositionally biased region" description="Basic and acidic residues" evidence="1">
    <location>
        <begin position="41"/>
        <end position="50"/>
    </location>
</feature>
<name>A0A0K1PP32_9BACT</name>